<keyword evidence="1" id="KW-0812">Transmembrane</keyword>
<accession>A0A7C8ZM38</accession>
<dbReference type="AlphaFoldDB" id="A0A7C8ZM38"/>
<sequence length="117" mass="13169">MNSLFIPSVISVIMLISSCPFGGSLVLGCLFSTRKTKVLGCNIYPSTKKEKKGKRKLILSTIPACITFFPCFELKFECPHILGNCILWSHVEYNWESYLKSYGGSMIWSVAWFLGCL</sequence>
<protein>
    <submittedName>
        <fullName evidence="2">Uncharacterized protein</fullName>
    </submittedName>
</protein>
<keyword evidence="1" id="KW-0472">Membrane</keyword>
<proteinExistence type="predicted"/>
<name>A0A7C8ZM38_OPUST</name>
<evidence type="ECO:0000313" key="2">
    <source>
        <dbReference type="EMBL" id="MBA4645671.1"/>
    </source>
</evidence>
<reference evidence="2" key="2">
    <citation type="submission" date="2020-07" db="EMBL/GenBank/DDBJ databases">
        <authorList>
            <person name="Vera ALvarez R."/>
            <person name="Arias-Moreno D.M."/>
            <person name="Jimenez-Jacinto V."/>
            <person name="Jimenez-Bremont J.F."/>
            <person name="Swaminathan K."/>
            <person name="Moose S.P."/>
            <person name="Guerrero-Gonzalez M.L."/>
            <person name="Marino-Ramirez L."/>
            <person name="Landsman D."/>
            <person name="Rodriguez-Kessler M."/>
            <person name="Delgado-Sanchez P."/>
        </authorList>
    </citation>
    <scope>NUCLEOTIDE SEQUENCE</scope>
    <source>
        <tissue evidence="2">Cladode</tissue>
    </source>
</reference>
<dbReference type="EMBL" id="GISG01143201">
    <property type="protein sequence ID" value="MBA4645671.1"/>
    <property type="molecule type" value="Transcribed_RNA"/>
</dbReference>
<keyword evidence="1" id="KW-1133">Transmembrane helix</keyword>
<evidence type="ECO:0000256" key="1">
    <source>
        <dbReference type="SAM" id="Phobius"/>
    </source>
</evidence>
<feature type="transmembrane region" description="Helical" evidence="1">
    <location>
        <begin position="6"/>
        <end position="31"/>
    </location>
</feature>
<organism evidence="2">
    <name type="scientific">Opuntia streptacantha</name>
    <name type="common">Prickly pear cactus</name>
    <name type="synonym">Opuntia cardona</name>
    <dbReference type="NCBI Taxonomy" id="393608"/>
    <lineage>
        <taxon>Eukaryota</taxon>
        <taxon>Viridiplantae</taxon>
        <taxon>Streptophyta</taxon>
        <taxon>Embryophyta</taxon>
        <taxon>Tracheophyta</taxon>
        <taxon>Spermatophyta</taxon>
        <taxon>Magnoliopsida</taxon>
        <taxon>eudicotyledons</taxon>
        <taxon>Gunneridae</taxon>
        <taxon>Pentapetalae</taxon>
        <taxon>Caryophyllales</taxon>
        <taxon>Cactineae</taxon>
        <taxon>Cactaceae</taxon>
        <taxon>Opuntioideae</taxon>
        <taxon>Opuntia</taxon>
    </lineage>
</organism>
<reference evidence="2" key="1">
    <citation type="journal article" date="2013" name="J. Plant Res.">
        <title>Effect of fungi and light on seed germination of three Opuntia species from semiarid lands of central Mexico.</title>
        <authorList>
            <person name="Delgado-Sanchez P."/>
            <person name="Jimenez-Bremont J.F."/>
            <person name="Guerrero-Gonzalez Mde L."/>
            <person name="Flores J."/>
        </authorList>
    </citation>
    <scope>NUCLEOTIDE SEQUENCE</scope>
    <source>
        <tissue evidence="2">Cladode</tissue>
    </source>
</reference>